<keyword evidence="3" id="KW-1185">Reference proteome</keyword>
<dbReference type="Gene3D" id="2.130.10.10">
    <property type="entry name" value="YVTN repeat-like/Quinoprotein amine dehydrogenase"/>
    <property type="match status" value="1"/>
</dbReference>
<reference evidence="3" key="1">
    <citation type="submission" date="2021-11" db="EMBL/GenBank/DDBJ databases">
        <title>Cultivation dependent microbiological survey of springs from the worlds oldest radium mine currently devoted to the extraction of radon-saturated water.</title>
        <authorList>
            <person name="Kapinusova G."/>
            <person name="Smrhova T."/>
            <person name="Strejcek M."/>
            <person name="Suman J."/>
            <person name="Jani K."/>
            <person name="Pajer P."/>
            <person name="Uhlik O."/>
        </authorList>
    </citation>
    <scope>NUCLEOTIDE SEQUENCE [LARGE SCALE GENOMIC DNA]</scope>
    <source>
        <strain evidence="3">J379</strain>
    </source>
</reference>
<evidence type="ECO:0008006" key="4">
    <source>
        <dbReference type="Google" id="ProtNLM"/>
    </source>
</evidence>
<evidence type="ECO:0000313" key="3">
    <source>
        <dbReference type="Proteomes" id="UP001058860"/>
    </source>
</evidence>
<gene>
    <name evidence="2" type="ORF">LRS13_15925</name>
</gene>
<organism evidence="2 3">
    <name type="scientific">Svornostia abyssi</name>
    <dbReference type="NCBI Taxonomy" id="2898438"/>
    <lineage>
        <taxon>Bacteria</taxon>
        <taxon>Bacillati</taxon>
        <taxon>Actinomycetota</taxon>
        <taxon>Thermoleophilia</taxon>
        <taxon>Solirubrobacterales</taxon>
        <taxon>Baekduiaceae</taxon>
        <taxon>Svornostia</taxon>
    </lineage>
</organism>
<dbReference type="InterPro" id="IPR015943">
    <property type="entry name" value="WD40/YVTN_repeat-like_dom_sf"/>
</dbReference>
<evidence type="ECO:0000256" key="1">
    <source>
        <dbReference type="SAM" id="MobiDB-lite"/>
    </source>
</evidence>
<evidence type="ECO:0000313" key="2">
    <source>
        <dbReference type="EMBL" id="UUY02197.1"/>
    </source>
</evidence>
<name>A0ABY5PCJ1_9ACTN</name>
<proteinExistence type="predicted"/>
<dbReference type="EMBL" id="CP088295">
    <property type="protein sequence ID" value="UUY02197.1"/>
    <property type="molecule type" value="Genomic_DNA"/>
</dbReference>
<sequence length="204" mass="21454">MGFSQISAKRFIGSGHPDPADRDQPPNLGLIESRDGGRTWKNISLLGEADFHAIEAAGDRIYGVNSADGQLFASTDGGRKWQKHTPPAGVFGLAIDPRDPDRIVASTENGVFASPNSGRGWRPLRTDVGGLLAWPRADALYLLGGDGGIQVSRDGGREWKGTGNVGGQPAAFFATGDELYAALHDGTVKASTDGGANWTLRATP</sequence>
<feature type="region of interest" description="Disordered" evidence="1">
    <location>
        <begin position="1"/>
        <end position="33"/>
    </location>
</feature>
<dbReference type="Proteomes" id="UP001058860">
    <property type="component" value="Chromosome"/>
</dbReference>
<dbReference type="SUPFAM" id="SSF110296">
    <property type="entry name" value="Oligoxyloglucan reducing end-specific cellobiohydrolase"/>
    <property type="match status" value="1"/>
</dbReference>
<accession>A0ABY5PCJ1</accession>
<protein>
    <recommendedName>
        <fullName evidence="4">Photosynthesis system II assembly factor Ycf48/Hcf136-like domain-containing protein</fullName>
    </recommendedName>
</protein>